<keyword evidence="9 15" id="KW-0067">ATP-binding</keyword>
<evidence type="ECO:0000256" key="4">
    <source>
        <dbReference type="ARBA" id="ARBA00022598"/>
    </source>
</evidence>
<evidence type="ECO:0000256" key="10">
    <source>
        <dbReference type="ARBA" id="ARBA00022842"/>
    </source>
</evidence>
<dbReference type="InterPro" id="IPR016059">
    <property type="entry name" value="DNA_ligase_ATP-dep_CS"/>
</dbReference>
<evidence type="ECO:0000256" key="2">
    <source>
        <dbReference type="ARBA" id="ARBA00004123"/>
    </source>
</evidence>
<dbReference type="NCBIfam" id="TIGR00574">
    <property type="entry name" value="dnl1"/>
    <property type="match status" value="1"/>
</dbReference>
<dbReference type="Pfam" id="PF01068">
    <property type="entry name" value="DNA_ligase_A_M"/>
    <property type="match status" value="1"/>
</dbReference>
<evidence type="ECO:0000256" key="5">
    <source>
        <dbReference type="ARBA" id="ARBA00022723"/>
    </source>
</evidence>
<dbReference type="PANTHER" id="PTHR45997:SF1">
    <property type="entry name" value="DNA LIGASE 4"/>
    <property type="match status" value="1"/>
</dbReference>
<keyword evidence="20" id="KW-1185">Reference proteome</keyword>
<keyword evidence="11 15" id="KW-0233">DNA recombination</keyword>
<evidence type="ECO:0000256" key="3">
    <source>
        <dbReference type="ARBA" id="ARBA00007572"/>
    </source>
</evidence>
<dbReference type="GO" id="GO:0006310">
    <property type="term" value="P:DNA recombination"/>
    <property type="evidence" value="ECO:0007669"/>
    <property type="project" value="UniProtKB-KW"/>
</dbReference>
<keyword evidence="4 15" id="KW-0436">Ligase</keyword>
<sequence length="999" mass="113831">MAEHCQRSVHLFVNMVGHCQYLMYVDVNPTPAPSHYIGFDLRNLPVRVATLRKFSLDYTLLNIIGTGYRIYANTATDEQMMASNVDLKTSVASQVQFAELCGLMEKIEKTRGNDNKKRVLRGFVDKWREFHTKIHKDDTSETEDSFYPAMRLLLPALEKERIAYGIKEHTFAKLLIEVLCLGKDSPEANQLLHFKAPKNARNDVVDFASNAYYVLKPRCPDKGSLTIEEVNKDLDAIAANNVNKSGKDLVRKHLMRLVTSLSAVEQKWLIRMVMKELKMGLSQASVLSVYHPDAEELYNVNNNLEKVCRELRDPETRGHEIGVKVFSPFTPMLGERASPDKVEKLMDNKTYFIETKYDGERVLLHKKGGDYKYFSRSGNEYTQTFGESIFEGTLTPYIGNCFKPDVEQCILDGEMLGFHADTKTFGTKGEQFDIKSKDVLERTGYQPCIQVFDILLLNDRVLTNTALKDRLPLLEDVFTPIEGHIIRSVYKPATSNQECADALNEAIDNKEEGIMVKLADSVYKPNTRKGGWFKIKPEYIGGLMDELDVLIVGGYFGVGHRGGLMSHFLCAVAVSDDEVGDEEKKPTLFYSFCKVGSGYSKKQLKDFNLKLAEHWKIFDKKKPPPHLELASGFKEKPDAWLPPDKSFILQIKAAEIIESDRFKTGCTLRFPRVEMIREDKPWYQCMTTVELQDLREKSGGKLAGSRFELAEGEEPAKKKRRVAPRAARPTLMNQFQGADVSNITQVSQVLQGKEFCIVNGPSSCPKQELEKRVVELGGLIVQHPDTTTLCVIVEKTNVRVKNLITKNKYDVVRAEWLLRVLDAGSWIKWSPSDMIHITQATQKVLDKDFDEFGDSYTLSTSEDQLRTVFDAMSNIARVEAEEVAELEEEYFPDESPYGLFRTCRVYMDSNIVIGDPTTPIPNCPLDLLQQEIRFFGANLSPTLDETVSHVLVHTRDTSRVETMKELRRRRRRKFHIVTENWVRACMEEGCICSEKEHEF</sequence>
<dbReference type="InterPro" id="IPR001357">
    <property type="entry name" value="BRCT_dom"/>
</dbReference>
<dbReference type="GO" id="GO:0006303">
    <property type="term" value="P:double-strand break repair via nonhomologous end joining"/>
    <property type="evidence" value="ECO:0007669"/>
    <property type="project" value="TreeGrafter"/>
</dbReference>
<dbReference type="PROSITE" id="PS00333">
    <property type="entry name" value="DNA_LIGASE_A2"/>
    <property type="match status" value="1"/>
</dbReference>
<keyword evidence="6" id="KW-0677">Repeat</keyword>
<dbReference type="Pfam" id="PF04675">
    <property type="entry name" value="DNA_ligase_A_N"/>
    <property type="match status" value="1"/>
</dbReference>
<dbReference type="EC" id="6.5.1.1" evidence="15"/>
<comment type="caution">
    <text evidence="19">The sequence shown here is derived from an EMBL/GenBank/DDBJ whole genome shotgun (WGS) entry which is preliminary data.</text>
</comment>
<dbReference type="Proteomes" id="UP000762676">
    <property type="component" value="Unassembled WGS sequence"/>
</dbReference>
<dbReference type="SUPFAM" id="SSF117018">
    <property type="entry name" value="ATP-dependent DNA ligase DNA-binding domain"/>
    <property type="match status" value="1"/>
</dbReference>
<dbReference type="GO" id="GO:0005524">
    <property type="term" value="F:ATP binding"/>
    <property type="evidence" value="ECO:0007669"/>
    <property type="project" value="UniProtKB-KW"/>
</dbReference>
<reference evidence="19 20" key="1">
    <citation type="journal article" date="2021" name="Elife">
        <title>Chloroplast acquisition without the gene transfer in kleptoplastic sea slugs, Plakobranchus ocellatus.</title>
        <authorList>
            <person name="Maeda T."/>
            <person name="Takahashi S."/>
            <person name="Yoshida T."/>
            <person name="Shimamura S."/>
            <person name="Takaki Y."/>
            <person name="Nagai Y."/>
            <person name="Toyoda A."/>
            <person name="Suzuki Y."/>
            <person name="Arimoto A."/>
            <person name="Ishii H."/>
            <person name="Satoh N."/>
            <person name="Nishiyama T."/>
            <person name="Hasebe M."/>
            <person name="Maruyama T."/>
            <person name="Minagawa J."/>
            <person name="Obokata J."/>
            <person name="Shigenobu S."/>
        </authorList>
    </citation>
    <scope>NUCLEOTIDE SEQUENCE [LARGE SCALE GENOMIC DNA]</scope>
</reference>
<evidence type="ECO:0000256" key="16">
    <source>
        <dbReference type="RuleBase" id="RU004196"/>
    </source>
</evidence>
<evidence type="ECO:0000259" key="18">
    <source>
        <dbReference type="PROSITE" id="PS50172"/>
    </source>
</evidence>
<dbReference type="GO" id="GO:0003677">
    <property type="term" value="F:DNA binding"/>
    <property type="evidence" value="ECO:0007669"/>
    <property type="project" value="InterPro"/>
</dbReference>
<dbReference type="GO" id="GO:0003910">
    <property type="term" value="F:DNA ligase (ATP) activity"/>
    <property type="evidence" value="ECO:0007669"/>
    <property type="project" value="UniProtKB-EC"/>
</dbReference>
<dbReference type="SUPFAM" id="SSF50249">
    <property type="entry name" value="Nucleic acid-binding proteins"/>
    <property type="match status" value="1"/>
</dbReference>
<evidence type="ECO:0000256" key="13">
    <source>
        <dbReference type="ARBA" id="ARBA00023242"/>
    </source>
</evidence>
<dbReference type="InterPro" id="IPR036420">
    <property type="entry name" value="BRCT_dom_sf"/>
</dbReference>
<evidence type="ECO:0000256" key="6">
    <source>
        <dbReference type="ARBA" id="ARBA00022737"/>
    </source>
</evidence>
<dbReference type="Gene3D" id="2.40.50.140">
    <property type="entry name" value="Nucleic acid-binding proteins"/>
    <property type="match status" value="1"/>
</dbReference>
<dbReference type="InterPro" id="IPR012340">
    <property type="entry name" value="NA-bd_OB-fold"/>
</dbReference>
<dbReference type="InterPro" id="IPR021536">
    <property type="entry name" value="DNA_ligase_IV_dom"/>
</dbReference>
<keyword evidence="7 15" id="KW-0547">Nucleotide-binding</keyword>
<name>A0AAV4GGA0_9GAST</name>
<dbReference type="InterPro" id="IPR000977">
    <property type="entry name" value="DNA_ligase_ATP-dep"/>
</dbReference>
<dbReference type="InterPro" id="IPR012309">
    <property type="entry name" value="DNA_ligase_ATP-dep_C"/>
</dbReference>
<dbReference type="InterPro" id="IPR012310">
    <property type="entry name" value="DNA_ligase_ATP-dep_cent"/>
</dbReference>
<keyword evidence="5" id="KW-0479">Metal-binding</keyword>
<evidence type="ECO:0000256" key="11">
    <source>
        <dbReference type="ARBA" id="ARBA00023172"/>
    </source>
</evidence>
<dbReference type="InterPro" id="IPR036599">
    <property type="entry name" value="DNA_ligase_N_sf"/>
</dbReference>
<evidence type="ECO:0000256" key="12">
    <source>
        <dbReference type="ARBA" id="ARBA00023204"/>
    </source>
</evidence>
<evidence type="ECO:0000313" key="19">
    <source>
        <dbReference type="EMBL" id="GFR84311.1"/>
    </source>
</evidence>
<dbReference type="InterPro" id="IPR044125">
    <property type="entry name" value="Adenylation_DNA_ligase_IV"/>
</dbReference>
<dbReference type="Gene3D" id="3.40.50.10190">
    <property type="entry name" value="BRCT domain"/>
    <property type="match status" value="2"/>
</dbReference>
<dbReference type="GO" id="GO:0046872">
    <property type="term" value="F:metal ion binding"/>
    <property type="evidence" value="ECO:0007669"/>
    <property type="project" value="UniProtKB-KW"/>
</dbReference>
<evidence type="ECO:0000256" key="14">
    <source>
        <dbReference type="ARBA" id="ARBA00034003"/>
    </source>
</evidence>
<keyword evidence="12 15" id="KW-0234">DNA repair</keyword>
<dbReference type="InterPro" id="IPR012308">
    <property type="entry name" value="DNA_ligase_ATP-dep_N"/>
</dbReference>
<dbReference type="Pfam" id="PF00533">
    <property type="entry name" value="BRCT"/>
    <property type="match status" value="2"/>
</dbReference>
<dbReference type="PROSITE" id="PS50172">
    <property type="entry name" value="BRCT"/>
    <property type="match status" value="2"/>
</dbReference>
<dbReference type="SMART" id="SM00292">
    <property type="entry name" value="BRCT"/>
    <property type="match status" value="2"/>
</dbReference>
<dbReference type="PANTHER" id="PTHR45997">
    <property type="entry name" value="DNA LIGASE 4"/>
    <property type="match status" value="1"/>
</dbReference>
<comment type="subcellular location">
    <subcellularLocation>
        <location evidence="2">Nucleus</location>
    </subcellularLocation>
</comment>
<dbReference type="GO" id="GO:0032807">
    <property type="term" value="C:DNA ligase IV complex"/>
    <property type="evidence" value="ECO:0007669"/>
    <property type="project" value="TreeGrafter"/>
</dbReference>
<dbReference type="FunFam" id="3.40.50.10190:FF:000027">
    <property type="entry name" value="DNA ligase"/>
    <property type="match status" value="1"/>
</dbReference>
<evidence type="ECO:0000256" key="7">
    <source>
        <dbReference type="ARBA" id="ARBA00022741"/>
    </source>
</evidence>
<comment type="similarity">
    <text evidence="3 16">Belongs to the ATP-dependent DNA ligase family.</text>
</comment>
<keyword evidence="13" id="KW-0539">Nucleus</keyword>
<gene>
    <name evidence="19" type="ORF">ElyMa_000668800</name>
</gene>
<dbReference type="Pfam" id="PF11411">
    <property type="entry name" value="DNA_ligase_IV"/>
    <property type="match status" value="1"/>
</dbReference>
<dbReference type="SUPFAM" id="SSF52113">
    <property type="entry name" value="BRCT domain"/>
    <property type="match status" value="2"/>
</dbReference>
<dbReference type="CDD" id="cd17722">
    <property type="entry name" value="BRCT_DNA_ligase_IV_rpt1"/>
    <property type="match status" value="1"/>
</dbReference>
<feature type="domain" description="ATP-dependent DNA ligase family profile" evidence="17">
    <location>
        <begin position="440"/>
        <end position="574"/>
    </location>
</feature>
<organism evidence="19 20">
    <name type="scientific">Elysia marginata</name>
    <dbReference type="NCBI Taxonomy" id="1093978"/>
    <lineage>
        <taxon>Eukaryota</taxon>
        <taxon>Metazoa</taxon>
        <taxon>Spiralia</taxon>
        <taxon>Lophotrochozoa</taxon>
        <taxon>Mollusca</taxon>
        <taxon>Gastropoda</taxon>
        <taxon>Heterobranchia</taxon>
        <taxon>Euthyneura</taxon>
        <taxon>Panpulmonata</taxon>
        <taxon>Sacoglossa</taxon>
        <taxon>Placobranchoidea</taxon>
        <taxon>Plakobranchidae</taxon>
        <taxon>Elysia</taxon>
    </lineage>
</organism>
<evidence type="ECO:0000259" key="17">
    <source>
        <dbReference type="PROSITE" id="PS50160"/>
    </source>
</evidence>
<dbReference type="InterPro" id="IPR029710">
    <property type="entry name" value="LIG4"/>
</dbReference>
<accession>A0AAV4GGA0</accession>
<dbReference type="EMBL" id="BMAT01001377">
    <property type="protein sequence ID" value="GFR84311.1"/>
    <property type="molecule type" value="Genomic_DNA"/>
</dbReference>
<dbReference type="AlphaFoldDB" id="A0AAV4GGA0"/>
<dbReference type="FunFam" id="2.40.50.140:FF:000150">
    <property type="entry name" value="DNA ligase"/>
    <property type="match status" value="1"/>
</dbReference>
<dbReference type="Gene3D" id="1.10.3260.10">
    <property type="entry name" value="DNA ligase, ATP-dependent, N-terminal domain"/>
    <property type="match status" value="1"/>
</dbReference>
<dbReference type="GO" id="GO:0071897">
    <property type="term" value="P:DNA biosynthetic process"/>
    <property type="evidence" value="ECO:0007669"/>
    <property type="project" value="InterPro"/>
</dbReference>
<dbReference type="Pfam" id="PF04679">
    <property type="entry name" value="DNA_ligase_A_C"/>
    <property type="match status" value="1"/>
</dbReference>
<keyword evidence="8 15" id="KW-0227">DNA damage</keyword>
<comment type="catalytic activity">
    <reaction evidence="14 15">
        <text>ATP + (deoxyribonucleotide)n-3'-hydroxyl + 5'-phospho-(deoxyribonucleotide)m = (deoxyribonucleotide)n+m + AMP + diphosphate.</text>
        <dbReference type="EC" id="6.5.1.1"/>
    </reaction>
</comment>
<evidence type="ECO:0000256" key="1">
    <source>
        <dbReference type="ARBA" id="ARBA00001946"/>
    </source>
</evidence>
<dbReference type="Gene3D" id="3.30.470.30">
    <property type="entry name" value="DNA ligase/mRNA capping enzyme"/>
    <property type="match status" value="1"/>
</dbReference>
<dbReference type="GO" id="GO:0005958">
    <property type="term" value="C:DNA-dependent protein kinase-DNA ligase 4 complex"/>
    <property type="evidence" value="ECO:0007669"/>
    <property type="project" value="TreeGrafter"/>
</dbReference>
<dbReference type="SUPFAM" id="SSF56091">
    <property type="entry name" value="DNA ligase/mRNA capping enzyme, catalytic domain"/>
    <property type="match status" value="1"/>
</dbReference>
<dbReference type="PROSITE" id="PS50160">
    <property type="entry name" value="DNA_LIGASE_A3"/>
    <property type="match status" value="1"/>
</dbReference>
<dbReference type="CDD" id="cd07968">
    <property type="entry name" value="OBF_DNA_ligase_IV"/>
    <property type="match status" value="1"/>
</dbReference>
<evidence type="ECO:0000256" key="8">
    <source>
        <dbReference type="ARBA" id="ARBA00022763"/>
    </source>
</evidence>
<evidence type="ECO:0000256" key="9">
    <source>
        <dbReference type="ARBA" id="ARBA00022840"/>
    </source>
</evidence>
<feature type="domain" description="BRCT" evidence="18">
    <location>
        <begin position="895"/>
        <end position="999"/>
    </location>
</feature>
<keyword evidence="10" id="KW-0460">Magnesium</keyword>
<comment type="cofactor">
    <cofactor evidence="1">
        <name>Mg(2+)</name>
        <dbReference type="ChEBI" id="CHEBI:18420"/>
    </cofactor>
</comment>
<proteinExistence type="inferred from homology"/>
<dbReference type="PROSITE" id="PS00697">
    <property type="entry name" value="DNA_LIGASE_A1"/>
    <property type="match status" value="1"/>
</dbReference>
<protein>
    <recommendedName>
        <fullName evidence="15">DNA ligase</fullName>
        <ecNumber evidence="15">6.5.1.1</ecNumber>
    </recommendedName>
</protein>
<evidence type="ECO:0000313" key="20">
    <source>
        <dbReference type="Proteomes" id="UP000762676"/>
    </source>
</evidence>
<feature type="domain" description="BRCT" evidence="18">
    <location>
        <begin position="745"/>
        <end position="834"/>
    </location>
</feature>
<dbReference type="GO" id="GO:0006297">
    <property type="term" value="P:nucleotide-excision repair, DNA gap filling"/>
    <property type="evidence" value="ECO:0007669"/>
    <property type="project" value="TreeGrafter"/>
</dbReference>
<evidence type="ECO:0000256" key="15">
    <source>
        <dbReference type="RuleBase" id="RU000617"/>
    </source>
</evidence>
<dbReference type="CDD" id="cd07903">
    <property type="entry name" value="Adenylation_DNA_ligase_IV"/>
    <property type="match status" value="1"/>
</dbReference>